<comment type="caution">
    <text evidence="1">The sequence shown here is derived from an EMBL/GenBank/DDBJ whole genome shotgun (WGS) entry which is preliminary data.</text>
</comment>
<dbReference type="EMBL" id="BART01037819">
    <property type="protein sequence ID" value="GAH11328.1"/>
    <property type="molecule type" value="Genomic_DNA"/>
</dbReference>
<evidence type="ECO:0008006" key="2">
    <source>
        <dbReference type="Google" id="ProtNLM"/>
    </source>
</evidence>
<sequence length="44" mass="5223">VRYQPCYFIHGHQHLIYPHAGERVTQIGKTQVINCYGYYILENV</sequence>
<accession>X1ERQ1</accession>
<protein>
    <recommendedName>
        <fullName evidence="2">Calcineurin-like phosphoesterase domain-containing protein</fullName>
    </recommendedName>
</protein>
<name>X1ERQ1_9ZZZZ</name>
<feature type="non-terminal residue" evidence="1">
    <location>
        <position position="1"/>
    </location>
</feature>
<dbReference type="AlphaFoldDB" id="X1ERQ1"/>
<organism evidence="1">
    <name type="scientific">marine sediment metagenome</name>
    <dbReference type="NCBI Taxonomy" id="412755"/>
    <lineage>
        <taxon>unclassified sequences</taxon>
        <taxon>metagenomes</taxon>
        <taxon>ecological metagenomes</taxon>
    </lineage>
</organism>
<evidence type="ECO:0000313" key="1">
    <source>
        <dbReference type="EMBL" id="GAH11328.1"/>
    </source>
</evidence>
<proteinExistence type="predicted"/>
<reference evidence="1" key="1">
    <citation type="journal article" date="2014" name="Front. Microbiol.">
        <title>High frequency of phylogenetically diverse reductive dehalogenase-homologous genes in deep subseafloor sedimentary metagenomes.</title>
        <authorList>
            <person name="Kawai M."/>
            <person name="Futagami T."/>
            <person name="Toyoda A."/>
            <person name="Takaki Y."/>
            <person name="Nishi S."/>
            <person name="Hori S."/>
            <person name="Arai W."/>
            <person name="Tsubouchi T."/>
            <person name="Morono Y."/>
            <person name="Uchiyama I."/>
            <person name="Ito T."/>
            <person name="Fujiyama A."/>
            <person name="Inagaki F."/>
            <person name="Takami H."/>
        </authorList>
    </citation>
    <scope>NUCLEOTIDE SEQUENCE</scope>
    <source>
        <strain evidence="1">Expedition CK06-06</strain>
    </source>
</reference>
<gene>
    <name evidence="1" type="ORF">S01H4_63070</name>
</gene>